<dbReference type="PIRSF" id="PIRSF017215">
    <property type="entry name" value="ESCRT2_Vps22"/>
    <property type="match status" value="1"/>
</dbReference>
<dbReference type="Proteomes" id="UP000274131">
    <property type="component" value="Unassembled WGS sequence"/>
</dbReference>
<dbReference type="InterPro" id="IPR040608">
    <property type="entry name" value="Snf8/Vps36"/>
</dbReference>
<keyword evidence="3" id="KW-0813">Transport</keyword>
<dbReference type="FunFam" id="1.10.10.10:FF:000632">
    <property type="entry name" value="Vacuolar-sorting protein SNF8"/>
    <property type="match status" value="1"/>
</dbReference>
<dbReference type="WBParaSite" id="EVEC_0000447501-mRNA-1">
    <property type="protein sequence ID" value="EVEC_0000447501-mRNA-1"/>
    <property type="gene ID" value="EVEC_0000447501"/>
</dbReference>
<evidence type="ECO:0000256" key="2">
    <source>
        <dbReference type="ARBA" id="ARBA00017052"/>
    </source>
</evidence>
<keyword evidence="3" id="KW-0653">Protein transport</keyword>
<keyword evidence="5" id="KW-1185">Reference proteome</keyword>
<comment type="subunit">
    <text evidence="3">Component of the endosomal sorting complex required for transport II (ESCRT-II).</text>
</comment>
<dbReference type="STRING" id="51028.A0A0N4V360"/>
<evidence type="ECO:0000256" key="3">
    <source>
        <dbReference type="PIRNR" id="PIRNR017215"/>
    </source>
</evidence>
<dbReference type="SUPFAM" id="SSF46785">
    <property type="entry name" value="Winged helix' DNA-binding domain"/>
    <property type="match status" value="2"/>
</dbReference>
<dbReference type="GO" id="GO:0000814">
    <property type="term" value="C:ESCRT II complex"/>
    <property type="evidence" value="ECO:0007669"/>
    <property type="project" value="UniProtKB-UniRule"/>
</dbReference>
<dbReference type="InterPro" id="IPR016689">
    <property type="entry name" value="ESCRT-2_cplx_Snf8"/>
</dbReference>
<dbReference type="InterPro" id="IPR036390">
    <property type="entry name" value="WH_DNA-bd_sf"/>
</dbReference>
<evidence type="ECO:0000313" key="4">
    <source>
        <dbReference type="EMBL" id="VDD89432.1"/>
    </source>
</evidence>
<dbReference type="EMBL" id="UXUI01007788">
    <property type="protein sequence ID" value="VDD89432.1"/>
    <property type="molecule type" value="Genomic_DNA"/>
</dbReference>
<evidence type="ECO:0000313" key="5">
    <source>
        <dbReference type="Proteomes" id="UP000274131"/>
    </source>
</evidence>
<reference evidence="6" key="1">
    <citation type="submission" date="2017-02" db="UniProtKB">
        <authorList>
            <consortium name="WormBaseParasite"/>
        </authorList>
    </citation>
    <scope>IDENTIFICATION</scope>
</reference>
<sequence length="268" mass="30268">MASRRRPIGVSAVHQKKELQEKYKAKGSELASQQLSQLSQQLATFSSKLEDFARKHRDEIRKNPQFRRQFQEMCASAGVDPLASSKGFWAEKLGFGDFYYVLAVQIIEVCISTNHINGGLMTLDELKSRLMRSRNFTKKEPISTDDILRAVEKIKVLGNGFELIPFLGSGRFMIQSVPGELSMDHSRVLQLAEDTAYVTKELIVDRLRWEERRVDAVVEHLVKEGIAWVDEQSTDTVYYWIPSLFLQQYGQISGSNSGSDSLASAAVS</sequence>
<dbReference type="Gene3D" id="1.10.10.10">
    <property type="entry name" value="Winged helix-like DNA-binding domain superfamily/Winged helix DNA-binding domain"/>
    <property type="match status" value="2"/>
</dbReference>
<dbReference type="GO" id="GO:0043328">
    <property type="term" value="P:protein transport to vacuole involved in ubiquitin-dependent protein catabolic process via the multivesicular body sorting pathway"/>
    <property type="evidence" value="ECO:0007669"/>
    <property type="project" value="TreeGrafter"/>
</dbReference>
<accession>A0A0N4V360</accession>
<proteinExistence type="inferred from homology"/>
<organism evidence="6">
    <name type="scientific">Enterobius vermicularis</name>
    <name type="common">Human pinworm</name>
    <dbReference type="NCBI Taxonomy" id="51028"/>
    <lineage>
        <taxon>Eukaryota</taxon>
        <taxon>Metazoa</taxon>
        <taxon>Ecdysozoa</taxon>
        <taxon>Nematoda</taxon>
        <taxon>Chromadorea</taxon>
        <taxon>Rhabditida</taxon>
        <taxon>Spirurina</taxon>
        <taxon>Oxyuridomorpha</taxon>
        <taxon>Oxyuroidea</taxon>
        <taxon>Oxyuridae</taxon>
        <taxon>Enterobius</taxon>
    </lineage>
</organism>
<protein>
    <recommendedName>
        <fullName evidence="2 3">Vacuolar-sorting protein SNF8</fullName>
    </recommendedName>
</protein>
<dbReference type="InterPro" id="IPR036388">
    <property type="entry name" value="WH-like_DNA-bd_sf"/>
</dbReference>
<dbReference type="Gene3D" id="6.10.140.180">
    <property type="match status" value="1"/>
</dbReference>
<evidence type="ECO:0000256" key="1">
    <source>
        <dbReference type="ARBA" id="ARBA00009834"/>
    </source>
</evidence>
<dbReference type="OrthoDB" id="283883at2759"/>
<evidence type="ECO:0000313" key="6">
    <source>
        <dbReference type="WBParaSite" id="EVEC_0000447501-mRNA-1"/>
    </source>
</evidence>
<dbReference type="AlphaFoldDB" id="A0A0N4V360"/>
<gene>
    <name evidence="4" type="ORF">EVEC_LOCUS4183</name>
</gene>
<comment type="function">
    <text evidence="3">Component of the endosomal sorting complex required for transport II (ESCRT-II), which is required for multivesicular body (MVB) formation and sorting of endosomal cargo proteins into MVBs.</text>
</comment>
<dbReference type="PANTHER" id="PTHR12806:SF0">
    <property type="entry name" value="VACUOLAR-SORTING PROTEIN SNF8"/>
    <property type="match status" value="1"/>
</dbReference>
<dbReference type="Pfam" id="PF04157">
    <property type="entry name" value="EAP30"/>
    <property type="match status" value="1"/>
</dbReference>
<dbReference type="FunFam" id="1.10.10.10:FF:000085">
    <property type="entry name" value="Vacuolar-sorting protein SNF8"/>
    <property type="match status" value="1"/>
</dbReference>
<reference evidence="4 5" key="2">
    <citation type="submission" date="2018-10" db="EMBL/GenBank/DDBJ databases">
        <authorList>
            <consortium name="Pathogen Informatics"/>
        </authorList>
    </citation>
    <scope>NUCLEOTIDE SEQUENCE [LARGE SCALE GENOMIC DNA]</scope>
</reference>
<name>A0A0N4V360_ENTVE</name>
<dbReference type="PANTHER" id="PTHR12806">
    <property type="entry name" value="EAP30 SUBUNIT OF ELL COMPLEX"/>
    <property type="match status" value="1"/>
</dbReference>
<comment type="similarity">
    <text evidence="1 3">Belongs to the SNF8 family.</text>
</comment>